<dbReference type="EMBL" id="CP002547">
    <property type="protein sequence ID" value="ADY55944.1"/>
    <property type="molecule type" value="Genomic_DNA"/>
</dbReference>
<feature type="domain" description="Glycosyltransferase 2-like" evidence="10">
    <location>
        <begin position="8"/>
        <end position="171"/>
    </location>
</feature>
<dbReference type="STRING" id="645991.Sgly_1646"/>
<evidence type="ECO:0000256" key="4">
    <source>
        <dbReference type="ARBA" id="ARBA00022679"/>
    </source>
</evidence>
<feature type="transmembrane region" description="Helical" evidence="9">
    <location>
        <begin position="266"/>
        <end position="289"/>
    </location>
</feature>
<dbReference type="InterPro" id="IPR050256">
    <property type="entry name" value="Glycosyltransferase_2"/>
</dbReference>
<dbReference type="InterPro" id="IPR029044">
    <property type="entry name" value="Nucleotide-diphossugar_trans"/>
</dbReference>
<evidence type="ECO:0000256" key="2">
    <source>
        <dbReference type="ARBA" id="ARBA00022475"/>
    </source>
</evidence>
<evidence type="ECO:0000313" key="12">
    <source>
        <dbReference type="Proteomes" id="UP000007488"/>
    </source>
</evidence>
<proteinExistence type="inferred from homology"/>
<evidence type="ECO:0000259" key="10">
    <source>
        <dbReference type="Pfam" id="PF00535"/>
    </source>
</evidence>
<dbReference type="KEGG" id="sgy:Sgly_1646"/>
<evidence type="ECO:0000256" key="9">
    <source>
        <dbReference type="SAM" id="Phobius"/>
    </source>
</evidence>
<dbReference type="Proteomes" id="UP000007488">
    <property type="component" value="Chromosome"/>
</dbReference>
<organism evidence="11 12">
    <name type="scientific">Syntrophobotulus glycolicus (strain DSM 8271 / FlGlyR)</name>
    <dbReference type="NCBI Taxonomy" id="645991"/>
    <lineage>
        <taxon>Bacteria</taxon>
        <taxon>Bacillati</taxon>
        <taxon>Bacillota</taxon>
        <taxon>Clostridia</taxon>
        <taxon>Eubacteriales</taxon>
        <taxon>Desulfitobacteriaceae</taxon>
        <taxon>Syntrophobotulus</taxon>
    </lineage>
</organism>
<keyword evidence="2" id="KW-1003">Cell membrane</keyword>
<keyword evidence="4 11" id="KW-0808">Transferase</keyword>
<gene>
    <name evidence="11" type="ordered locus">Sgly_1646</name>
</gene>
<reference evidence="11 12" key="1">
    <citation type="journal article" date="2011" name="Stand. Genomic Sci.">
        <title>Complete genome sequence of Syntrophobotulus glycolicus type strain (FlGlyR).</title>
        <authorList>
            <person name="Han C."/>
            <person name="Mwirichia R."/>
            <person name="Chertkov O."/>
            <person name="Held B."/>
            <person name="Lapidus A."/>
            <person name="Nolan M."/>
            <person name="Lucas S."/>
            <person name="Hammon N."/>
            <person name="Deshpande S."/>
            <person name="Cheng J.F."/>
            <person name="Tapia R."/>
            <person name="Goodwin L."/>
            <person name="Pitluck S."/>
            <person name="Huntemann M."/>
            <person name="Liolios K."/>
            <person name="Ivanova N."/>
            <person name="Pagani I."/>
            <person name="Mavromatis K."/>
            <person name="Ovchinikova G."/>
            <person name="Pati A."/>
            <person name="Chen A."/>
            <person name="Palaniappan K."/>
            <person name="Land M."/>
            <person name="Hauser L."/>
            <person name="Brambilla E.M."/>
            <person name="Rohde M."/>
            <person name="Spring S."/>
            <person name="Sikorski J."/>
            <person name="Goker M."/>
            <person name="Woyke T."/>
            <person name="Bristow J."/>
            <person name="Eisen J.A."/>
            <person name="Markowitz V."/>
            <person name="Hugenholtz P."/>
            <person name="Kyrpides N.C."/>
            <person name="Klenk H.P."/>
            <person name="Detter J.C."/>
        </authorList>
    </citation>
    <scope>NUCLEOTIDE SEQUENCE [LARGE SCALE GENOMIC DNA]</scope>
    <source>
        <strain evidence="12">DSM 8271 / FlGlyR</strain>
    </source>
</reference>
<dbReference type="PANTHER" id="PTHR48090:SF1">
    <property type="entry name" value="PROPHAGE BACTOPRENOL GLUCOSYL TRANSFERASE HOMOLOG"/>
    <property type="match status" value="1"/>
</dbReference>
<sequence length="316" mass="36085">MEENIRYSVIIPVYNEEAVIKETYLRLVKVMEYTGEKYELIFVNDGSRDQTAALIKGFRNGNDRVKLIDFSRNFGHQVAITAGMDYASGAAVVVIDADLQDPPELIVNMIAKWKEGYDVVYAQRSKRKGETILKKQTAHFFYRVLRVLTEIDIPVDTGDFRLLDRKVCEELKRIPEKNRFMRGLVSWIGFKQAAIEYERDERPAGETKYSLKKMIKLSIDGMTSFSLKPIKLASYAGAVLIAAGLVCCVVFLTLKGNTFSAPGWKLVIILQLFLSGMLLTMMGIMGEYIGRIYDEVRHRPLYIVSECYGLKKREEE</sequence>
<evidence type="ECO:0000256" key="1">
    <source>
        <dbReference type="ARBA" id="ARBA00004651"/>
    </source>
</evidence>
<evidence type="ECO:0000256" key="8">
    <source>
        <dbReference type="ARBA" id="ARBA00038152"/>
    </source>
</evidence>
<dbReference type="RefSeq" id="WP_013624812.1">
    <property type="nucleotide sequence ID" value="NC_015172.1"/>
</dbReference>
<dbReference type="Pfam" id="PF00535">
    <property type="entry name" value="Glycos_transf_2"/>
    <property type="match status" value="1"/>
</dbReference>
<dbReference type="InterPro" id="IPR001173">
    <property type="entry name" value="Glyco_trans_2-like"/>
</dbReference>
<dbReference type="AlphaFoldDB" id="F0SYA9"/>
<dbReference type="SUPFAM" id="SSF53448">
    <property type="entry name" value="Nucleotide-diphospho-sugar transferases"/>
    <property type="match status" value="1"/>
</dbReference>
<keyword evidence="5 9" id="KW-0812">Transmembrane</keyword>
<dbReference type="PANTHER" id="PTHR48090">
    <property type="entry name" value="UNDECAPRENYL-PHOSPHATE 4-DEOXY-4-FORMAMIDO-L-ARABINOSE TRANSFERASE-RELATED"/>
    <property type="match status" value="1"/>
</dbReference>
<reference evidence="12" key="2">
    <citation type="submission" date="2011-02" db="EMBL/GenBank/DDBJ databases">
        <title>The complete genome of Syntrophobotulus glycolicus DSM 8271.</title>
        <authorList>
            <person name="Lucas S."/>
            <person name="Copeland A."/>
            <person name="Lapidus A."/>
            <person name="Bruce D."/>
            <person name="Goodwin L."/>
            <person name="Pitluck S."/>
            <person name="Kyrpides N."/>
            <person name="Mavromatis K."/>
            <person name="Pagani I."/>
            <person name="Ivanova N."/>
            <person name="Mikhailova N."/>
            <person name="Chertkov O."/>
            <person name="Held B."/>
            <person name="Detter J.C."/>
            <person name="Tapia R."/>
            <person name="Han C."/>
            <person name="Land M."/>
            <person name="Hauser L."/>
            <person name="Markowitz V."/>
            <person name="Cheng J.-F."/>
            <person name="Hugenholtz P."/>
            <person name="Woyke T."/>
            <person name="Wu D."/>
            <person name="Spring S."/>
            <person name="Schroeder M."/>
            <person name="Brambilla E."/>
            <person name="Klenk H.-P."/>
            <person name="Eisen J.A."/>
        </authorList>
    </citation>
    <scope>NUCLEOTIDE SEQUENCE [LARGE SCALE GENOMIC DNA]</scope>
    <source>
        <strain evidence="12">DSM 8271 / FlGlyR</strain>
    </source>
</reference>
<name>F0SYA9_SYNGF</name>
<evidence type="ECO:0000256" key="5">
    <source>
        <dbReference type="ARBA" id="ARBA00022692"/>
    </source>
</evidence>
<protein>
    <submittedName>
        <fullName evidence="11">Glycosyl transferase family 2</fullName>
    </submittedName>
</protein>
<evidence type="ECO:0000313" key="11">
    <source>
        <dbReference type="EMBL" id="ADY55944.1"/>
    </source>
</evidence>
<keyword evidence="3" id="KW-0328">Glycosyltransferase</keyword>
<dbReference type="GO" id="GO:0005886">
    <property type="term" value="C:plasma membrane"/>
    <property type="evidence" value="ECO:0007669"/>
    <property type="project" value="UniProtKB-SubCell"/>
</dbReference>
<evidence type="ECO:0000256" key="7">
    <source>
        <dbReference type="ARBA" id="ARBA00023136"/>
    </source>
</evidence>
<keyword evidence="12" id="KW-1185">Reference proteome</keyword>
<dbReference type="HOGENOM" id="CLU_033536_0_1_9"/>
<dbReference type="GO" id="GO:0016757">
    <property type="term" value="F:glycosyltransferase activity"/>
    <property type="evidence" value="ECO:0007669"/>
    <property type="project" value="UniProtKB-KW"/>
</dbReference>
<evidence type="ECO:0000256" key="6">
    <source>
        <dbReference type="ARBA" id="ARBA00022989"/>
    </source>
</evidence>
<dbReference type="Gene3D" id="3.90.550.10">
    <property type="entry name" value="Spore Coat Polysaccharide Biosynthesis Protein SpsA, Chain A"/>
    <property type="match status" value="1"/>
</dbReference>
<dbReference type="CDD" id="cd04187">
    <property type="entry name" value="DPM1_like_bac"/>
    <property type="match status" value="1"/>
</dbReference>
<comment type="similarity">
    <text evidence="8">Belongs to the glycosyltransferase 2 family. GtrB subfamily.</text>
</comment>
<comment type="subcellular location">
    <subcellularLocation>
        <location evidence="1">Cell membrane</location>
        <topology evidence="1">Multi-pass membrane protein</topology>
    </subcellularLocation>
</comment>
<keyword evidence="6 9" id="KW-1133">Transmembrane helix</keyword>
<dbReference type="OrthoDB" id="9807778at2"/>
<keyword evidence="7 9" id="KW-0472">Membrane</keyword>
<accession>F0SYA9</accession>
<evidence type="ECO:0000256" key="3">
    <source>
        <dbReference type="ARBA" id="ARBA00022676"/>
    </source>
</evidence>
<feature type="transmembrane region" description="Helical" evidence="9">
    <location>
        <begin position="232"/>
        <end position="254"/>
    </location>
</feature>
<dbReference type="eggNOG" id="COG0463">
    <property type="taxonomic scope" value="Bacteria"/>
</dbReference>
<dbReference type="FunFam" id="3.90.550.10:FF:000079">
    <property type="entry name" value="Probable glycosyl transferase"/>
    <property type="match status" value="1"/>
</dbReference>